<dbReference type="AlphaFoldDB" id="A0AA85JXF4"/>
<dbReference type="Proteomes" id="UP000050795">
    <property type="component" value="Unassembled WGS sequence"/>
</dbReference>
<dbReference type="InterPro" id="IPR038884">
    <property type="entry name" value="CFAP61"/>
</dbReference>
<dbReference type="PANTHER" id="PTHR21178">
    <property type="entry name" value="CILIA- AND FLAGELLA-ASSOCIATED PROTEIN 61"/>
    <property type="match status" value="1"/>
</dbReference>
<evidence type="ECO:0000256" key="1">
    <source>
        <dbReference type="SAM" id="MobiDB-lite"/>
    </source>
</evidence>
<evidence type="ECO:0000313" key="3">
    <source>
        <dbReference type="Proteomes" id="UP000050795"/>
    </source>
</evidence>
<dbReference type="Gene3D" id="3.50.50.100">
    <property type="match status" value="1"/>
</dbReference>
<feature type="region of interest" description="Disordered" evidence="1">
    <location>
        <begin position="495"/>
        <end position="526"/>
    </location>
</feature>
<keyword evidence="3" id="KW-1185">Reference proteome</keyword>
<reference evidence="4" key="2">
    <citation type="submission" date="2023-11" db="UniProtKB">
        <authorList>
            <consortium name="WormBaseParasite"/>
        </authorList>
    </citation>
    <scope>IDENTIFICATION</scope>
</reference>
<dbReference type="WBParaSite" id="TREG1_64010.1">
    <property type="protein sequence ID" value="TREG1_64010.1"/>
    <property type="gene ID" value="TREG1_64010"/>
</dbReference>
<evidence type="ECO:0000313" key="4">
    <source>
        <dbReference type="WBParaSite" id="TREG1_64010.1"/>
    </source>
</evidence>
<name>A0AA85JXF4_TRIRE</name>
<dbReference type="InterPro" id="IPR036188">
    <property type="entry name" value="FAD/NAD-bd_sf"/>
</dbReference>
<evidence type="ECO:0000259" key="2">
    <source>
        <dbReference type="Pfam" id="PF23150"/>
    </source>
</evidence>
<accession>A0AA85JXF4</accession>
<organism evidence="3 4">
    <name type="scientific">Trichobilharzia regenti</name>
    <name type="common">Nasal bird schistosome</name>
    <dbReference type="NCBI Taxonomy" id="157069"/>
    <lineage>
        <taxon>Eukaryota</taxon>
        <taxon>Metazoa</taxon>
        <taxon>Spiralia</taxon>
        <taxon>Lophotrochozoa</taxon>
        <taxon>Platyhelminthes</taxon>
        <taxon>Trematoda</taxon>
        <taxon>Digenea</taxon>
        <taxon>Strigeidida</taxon>
        <taxon>Schistosomatoidea</taxon>
        <taxon>Schistosomatidae</taxon>
        <taxon>Trichobilharzia</taxon>
    </lineage>
</organism>
<dbReference type="PANTHER" id="PTHR21178:SF8">
    <property type="entry name" value="CILIA- AND FLAGELLA-ASSOCIATED PROTEIN 61"/>
    <property type="match status" value="1"/>
</dbReference>
<reference evidence="3" key="1">
    <citation type="submission" date="2022-06" db="EMBL/GenBank/DDBJ databases">
        <authorList>
            <person name="Berger JAMES D."/>
            <person name="Berger JAMES D."/>
        </authorList>
    </citation>
    <scope>NUCLEOTIDE SEQUENCE [LARGE SCALE GENOMIC DNA]</scope>
</reference>
<protein>
    <recommendedName>
        <fullName evidence="2">CFAP61 dimerisation domain-containing protein</fullName>
    </recommendedName>
</protein>
<proteinExistence type="predicted"/>
<feature type="domain" description="CFAP61 dimerisation" evidence="2">
    <location>
        <begin position="787"/>
        <end position="906"/>
    </location>
</feature>
<feature type="compositionally biased region" description="Acidic residues" evidence="1">
    <location>
        <begin position="556"/>
        <end position="569"/>
    </location>
</feature>
<feature type="region of interest" description="Disordered" evidence="1">
    <location>
        <begin position="553"/>
        <end position="577"/>
    </location>
</feature>
<dbReference type="Pfam" id="PF23150">
    <property type="entry name" value="CFAP61_dimer"/>
    <property type="match status" value="1"/>
</dbReference>
<dbReference type="InterPro" id="IPR056299">
    <property type="entry name" value="CFAP61_dimer"/>
</dbReference>
<dbReference type="SUPFAM" id="SSF51905">
    <property type="entry name" value="FAD/NAD(P)-binding domain"/>
    <property type="match status" value="1"/>
</dbReference>
<feature type="compositionally biased region" description="Basic and acidic residues" evidence="1">
    <location>
        <begin position="495"/>
        <end position="520"/>
    </location>
</feature>
<sequence>MKPEYESRYMDMLPLLFSQFPDLDYAIISVPRLVKCFPMLKSFVHCRIRRNKDPEHELYVFHRSEIHRDFIVRRAKRSEEEAIKSLTGYMNSLDRSLFLTDLNAFIHNGKHDDGTLISCYVAVALGKVVGVAILRDENSMEWLRAHYNIEDFIYYTHHARNEHVCLYHFLLAANFHSHTSMFLREILRQSRKTCIYYRVPPPYAYESFYCNTTLITCLSKLTPVSPRRQIKYPKSLLDDIKAPEKRILEEVNSMPALFMTTAKLLMEPKEIINARIIVVGASTTGLAVLETLATCPYIRFTNLVLLSPHGLPGDTLEKIDPLAFKFLPSDHGFSVNHLSQLGLKVCVNVVYGKLTAIDRKFKRITVSSEDKLSYDYLIITTGLQYHTICPTSGSGDVVKANERSITIGDYGDTSDNSAKYRMNRKFTIVHSHTTQPDNLFLINDVNDVPPIIEWINTVFLPLYHAEIAKYSKHRKFSIDKDSLVDSSKEWGSCADIHKQDNQMTEVDKENADKTRRGDKGVEDEEDVKTCSENEIKLQSNALLFDTFGGDNSIEDKSEDGEVDEQDDGEGNAAANNNRNKLSTSNLLIVYGYTVDAYTCINGLLNAGVDGKCIIMIQPPRIENYPPAFDSLTIQRKVHEHMERLKICIGYDFLLEYWNKGDAGSTSERIETVTFSSKGKQITIPCLGLFCFHVRTVDMDVFEALNNACLVFDSRLVIDINFHTNDPSIRAAGPVTKLKRIYYNDFWRHEIACSLEVGRRLGDQLLDLFDPNTEKPKKPPTDNLNILPTFNDPKIISATLPGNLNYLHFSKPCLWEPLEVRMKNPDFGRLLVTGETSKEKRYFSIHINKYSLIEGITCLSAKEFPADNYTELYNLHEYLLNHLVSRFDEGLITDFYEYLDDIWSLAIYHDRFADFRSEIRGLTSTCLPTMNESLASKIEAIIAEKDEVPLKDFEELKSLYINGYKKDVEQRLIKFISHNYNLLPMYAKPDLV</sequence>